<gene>
    <name evidence="6" type="ORF">FPZ08_06825</name>
</gene>
<dbReference type="Proteomes" id="UP000315364">
    <property type="component" value="Chromosome"/>
</dbReference>
<evidence type="ECO:0000256" key="5">
    <source>
        <dbReference type="SAM" id="Phobius"/>
    </source>
</evidence>
<dbReference type="GO" id="GO:0016020">
    <property type="term" value="C:membrane"/>
    <property type="evidence" value="ECO:0007669"/>
    <property type="project" value="UniProtKB-SubCell"/>
</dbReference>
<keyword evidence="3 5" id="KW-1133">Transmembrane helix</keyword>
<sequence length="142" mass="15518">MIVSVTDKGIFIVLLIIFLVLLLLLAQVALPGRYLTAQVGNEAQMGPRDDLPEPSRELARSRRALGNLQETLPIFLVLAVLSIVLGEQGWLSLAGAALYFVARVAHAYCYMKGLVPWRSLSFLASLLGNVLLAVPLLPHIWS</sequence>
<protein>
    <submittedName>
        <fullName evidence="6">MAPEG family protein</fullName>
    </submittedName>
</protein>
<proteinExistence type="predicted"/>
<dbReference type="EMBL" id="CP042304">
    <property type="protein sequence ID" value="QDZ10487.1"/>
    <property type="molecule type" value="Genomic_DNA"/>
</dbReference>
<dbReference type="InterPro" id="IPR023352">
    <property type="entry name" value="MAPEG-like_dom_sf"/>
</dbReference>
<keyword evidence="4 5" id="KW-0472">Membrane</keyword>
<comment type="subcellular location">
    <subcellularLocation>
        <location evidence="1">Membrane</location>
    </subcellularLocation>
</comment>
<feature type="transmembrane region" description="Helical" evidence="5">
    <location>
        <begin position="12"/>
        <end position="30"/>
    </location>
</feature>
<dbReference type="OrthoDB" id="7743618at2"/>
<dbReference type="SUPFAM" id="SSF161084">
    <property type="entry name" value="MAPEG domain-like"/>
    <property type="match status" value="1"/>
</dbReference>
<evidence type="ECO:0000256" key="3">
    <source>
        <dbReference type="ARBA" id="ARBA00022989"/>
    </source>
</evidence>
<dbReference type="InterPro" id="IPR001129">
    <property type="entry name" value="Membr-assoc_MAPEG"/>
</dbReference>
<accession>A0A5B8LQL0</accession>
<dbReference type="PANTHER" id="PTHR35371:SF1">
    <property type="entry name" value="BLR7753 PROTEIN"/>
    <property type="match status" value="1"/>
</dbReference>
<organism evidence="6 7">
    <name type="scientific">Devosia ginsengisoli</name>
    <dbReference type="NCBI Taxonomy" id="400770"/>
    <lineage>
        <taxon>Bacteria</taxon>
        <taxon>Pseudomonadati</taxon>
        <taxon>Pseudomonadota</taxon>
        <taxon>Alphaproteobacteria</taxon>
        <taxon>Hyphomicrobiales</taxon>
        <taxon>Devosiaceae</taxon>
        <taxon>Devosia</taxon>
    </lineage>
</organism>
<dbReference type="Pfam" id="PF01124">
    <property type="entry name" value="MAPEG"/>
    <property type="match status" value="1"/>
</dbReference>
<feature type="transmembrane region" description="Helical" evidence="5">
    <location>
        <begin position="122"/>
        <end position="141"/>
    </location>
</feature>
<dbReference type="PANTHER" id="PTHR35371">
    <property type="entry name" value="INNER MEMBRANE PROTEIN"/>
    <property type="match status" value="1"/>
</dbReference>
<keyword evidence="2 5" id="KW-0812">Transmembrane</keyword>
<evidence type="ECO:0000256" key="4">
    <source>
        <dbReference type="ARBA" id="ARBA00023136"/>
    </source>
</evidence>
<dbReference type="KEGG" id="dea:FPZ08_06825"/>
<dbReference type="AlphaFoldDB" id="A0A5B8LQL0"/>
<reference evidence="6 7" key="1">
    <citation type="submission" date="2019-07" db="EMBL/GenBank/DDBJ databases">
        <title>Full genome sequence of Devosia sp. Gsoil 520.</title>
        <authorList>
            <person name="Im W.-T."/>
        </authorList>
    </citation>
    <scope>NUCLEOTIDE SEQUENCE [LARGE SCALE GENOMIC DNA]</scope>
    <source>
        <strain evidence="6 7">Gsoil 520</strain>
    </source>
</reference>
<evidence type="ECO:0000256" key="1">
    <source>
        <dbReference type="ARBA" id="ARBA00004370"/>
    </source>
</evidence>
<name>A0A5B8LQL0_9HYPH</name>
<keyword evidence="7" id="KW-1185">Reference proteome</keyword>
<evidence type="ECO:0000313" key="6">
    <source>
        <dbReference type="EMBL" id="QDZ10487.1"/>
    </source>
</evidence>
<dbReference type="Gene3D" id="1.20.120.550">
    <property type="entry name" value="Membrane associated eicosanoid/glutathione metabolism-like domain"/>
    <property type="match status" value="1"/>
</dbReference>
<evidence type="ECO:0000313" key="7">
    <source>
        <dbReference type="Proteomes" id="UP000315364"/>
    </source>
</evidence>
<evidence type="ECO:0000256" key="2">
    <source>
        <dbReference type="ARBA" id="ARBA00022692"/>
    </source>
</evidence>